<dbReference type="Gene3D" id="1.20.1650.10">
    <property type="entry name" value="PLP-dependent transferases"/>
    <property type="match status" value="1"/>
</dbReference>
<dbReference type="Gene3D" id="3.40.640.10">
    <property type="entry name" value="Type I PLP-dependent aspartate aminotransferase-like (Major domain)"/>
    <property type="match status" value="1"/>
</dbReference>
<comment type="cofactor">
    <cofactor evidence="1 6 7">
        <name>pyridoxal 5'-phosphate</name>
        <dbReference type="ChEBI" id="CHEBI:597326"/>
    </cofactor>
</comment>
<accession>A0A2V3A7J4</accession>
<dbReference type="Gene3D" id="3.90.1150.10">
    <property type="entry name" value="Aspartate Aminotransferase, domain 1"/>
    <property type="match status" value="1"/>
</dbReference>
<evidence type="ECO:0000256" key="4">
    <source>
        <dbReference type="ARBA" id="ARBA00022898"/>
    </source>
</evidence>
<dbReference type="EMBL" id="QGTW01000001">
    <property type="protein sequence ID" value="PWW32050.1"/>
    <property type="molecule type" value="Genomic_DNA"/>
</dbReference>
<dbReference type="InterPro" id="IPR015422">
    <property type="entry name" value="PyrdxlP-dep_Trfase_small"/>
</dbReference>
<dbReference type="PANTHER" id="PTHR45677">
    <property type="entry name" value="GLUTAMATE DECARBOXYLASE-RELATED"/>
    <property type="match status" value="1"/>
</dbReference>
<sequence length="492" mass="55617">MTKTNFDQFFLNNTAEGLQSFQRLISESGHLLSDYYKQQTQVFNGKTPEEIENDIAALPDSSLRGEDPSVVLNEIMQKVVNNSIHVSHPASMAHLHCPPLVPAIAAELMIAVLNQSMDSWDQSSAATYLEEKMIRWLCQKLSLSDQADGTFTSGGTQSNYMGLLLARDHFCEKHWNWNTKIQGLPPESHKLRILCSENAHFTVEKSASQLGLGEQAVVKVKTDKRKRMDISSLKEEIKRLKSSGFIPICVVVTCGTTDFGSIDPVDKISETAAEHGLWLHMDAAYGGAVMLSEKHRGKLQGIEKADSITVDFHKLFYQPISCGAFFVKDKRCFRHLTHHADYLNPEKEDLPHLVNKSVQTTRRFDALKLYMSLRLVGEKNFSDMIDHTIRLAEQTAEFMKQIPGIELSNSNPELNAVVFRFKEGRDPDELNMYIYKKVLHSGLALMAKTKVNGQVFLKFTLLNPRTTIKDMEVLFHSLIQFAEEYNFEGVAK</sequence>
<dbReference type="InterPro" id="IPR015421">
    <property type="entry name" value="PyrdxlP-dep_Trfase_major"/>
</dbReference>
<gene>
    <name evidence="8" type="ORF">DFO73_101310</name>
</gene>
<protein>
    <submittedName>
        <fullName evidence="8">L-2,4-diaminobutyrate decarboxylase</fullName>
    </submittedName>
</protein>
<reference evidence="8 9" key="1">
    <citation type="submission" date="2018-05" db="EMBL/GenBank/DDBJ databases">
        <title>Freshwater and sediment microbial communities from various areas in North America, analyzing microbe dynamics in response to fracking.</title>
        <authorList>
            <person name="Lamendella R."/>
        </authorList>
    </citation>
    <scope>NUCLEOTIDE SEQUENCE [LARGE SCALE GENOMIC DNA]</scope>
    <source>
        <strain evidence="8 9">15_TX</strain>
    </source>
</reference>
<keyword evidence="5 7" id="KW-0456">Lyase</keyword>
<evidence type="ECO:0000313" key="8">
    <source>
        <dbReference type="EMBL" id="PWW32050.1"/>
    </source>
</evidence>
<evidence type="ECO:0000256" key="5">
    <source>
        <dbReference type="ARBA" id="ARBA00023239"/>
    </source>
</evidence>
<dbReference type="GO" id="GO:0004058">
    <property type="term" value="F:aromatic-L-amino-acid decarboxylase activity"/>
    <property type="evidence" value="ECO:0007669"/>
    <property type="project" value="UniProtKB-ARBA"/>
</dbReference>
<comment type="caution">
    <text evidence="8">The sequence shown here is derived from an EMBL/GenBank/DDBJ whole genome shotgun (WGS) entry which is preliminary data.</text>
</comment>
<dbReference type="SUPFAM" id="SSF53383">
    <property type="entry name" value="PLP-dependent transferases"/>
    <property type="match status" value="1"/>
</dbReference>
<dbReference type="InterPro" id="IPR015424">
    <property type="entry name" value="PyrdxlP-dep_Trfase"/>
</dbReference>
<evidence type="ECO:0000256" key="3">
    <source>
        <dbReference type="ARBA" id="ARBA00022793"/>
    </source>
</evidence>
<comment type="similarity">
    <text evidence="2 7">Belongs to the group II decarboxylase family.</text>
</comment>
<dbReference type="RefSeq" id="WP_110063019.1">
    <property type="nucleotide sequence ID" value="NZ_QGTW01000001.1"/>
</dbReference>
<dbReference type="GO" id="GO:0019752">
    <property type="term" value="P:carboxylic acid metabolic process"/>
    <property type="evidence" value="ECO:0007669"/>
    <property type="project" value="InterPro"/>
</dbReference>
<feature type="modified residue" description="N6-(pyridoxal phosphate)lysine" evidence="6">
    <location>
        <position position="314"/>
    </location>
</feature>
<dbReference type="Proteomes" id="UP000247150">
    <property type="component" value="Unassembled WGS sequence"/>
</dbReference>
<dbReference type="OrthoDB" id="9803665at2"/>
<keyword evidence="3" id="KW-0210">Decarboxylase</keyword>
<evidence type="ECO:0000256" key="1">
    <source>
        <dbReference type="ARBA" id="ARBA00001933"/>
    </source>
</evidence>
<evidence type="ECO:0000256" key="6">
    <source>
        <dbReference type="PIRSR" id="PIRSR602129-50"/>
    </source>
</evidence>
<dbReference type="AlphaFoldDB" id="A0A2V3A7J4"/>
<name>A0A2V3A7J4_9BACI</name>
<dbReference type="GO" id="GO:0005737">
    <property type="term" value="C:cytoplasm"/>
    <property type="evidence" value="ECO:0007669"/>
    <property type="project" value="TreeGrafter"/>
</dbReference>
<dbReference type="InterPro" id="IPR021115">
    <property type="entry name" value="Pyridoxal-P_BS"/>
</dbReference>
<organism evidence="8 9">
    <name type="scientific">Cytobacillus oceanisediminis</name>
    <dbReference type="NCBI Taxonomy" id="665099"/>
    <lineage>
        <taxon>Bacteria</taxon>
        <taxon>Bacillati</taxon>
        <taxon>Bacillota</taxon>
        <taxon>Bacilli</taxon>
        <taxon>Bacillales</taxon>
        <taxon>Bacillaceae</taxon>
        <taxon>Cytobacillus</taxon>
    </lineage>
</organism>
<proteinExistence type="inferred from homology"/>
<evidence type="ECO:0000313" key="9">
    <source>
        <dbReference type="Proteomes" id="UP000247150"/>
    </source>
</evidence>
<evidence type="ECO:0000256" key="2">
    <source>
        <dbReference type="ARBA" id="ARBA00009533"/>
    </source>
</evidence>
<dbReference type="Pfam" id="PF00282">
    <property type="entry name" value="Pyridoxal_deC"/>
    <property type="match status" value="1"/>
</dbReference>
<dbReference type="PROSITE" id="PS00392">
    <property type="entry name" value="DDC_GAD_HDC_YDC"/>
    <property type="match status" value="1"/>
</dbReference>
<dbReference type="InterPro" id="IPR002129">
    <property type="entry name" value="PyrdxlP-dep_de-COase"/>
</dbReference>
<dbReference type="PANTHER" id="PTHR45677:SF8">
    <property type="entry name" value="CYSTEINE SULFINIC ACID DECARBOXYLASE"/>
    <property type="match status" value="1"/>
</dbReference>
<dbReference type="GO" id="GO:0030170">
    <property type="term" value="F:pyridoxal phosphate binding"/>
    <property type="evidence" value="ECO:0007669"/>
    <property type="project" value="InterPro"/>
</dbReference>
<keyword evidence="4 6" id="KW-0663">Pyridoxal phosphate</keyword>
<dbReference type="CDD" id="cd06450">
    <property type="entry name" value="DOPA_deC_like"/>
    <property type="match status" value="1"/>
</dbReference>
<evidence type="ECO:0000256" key="7">
    <source>
        <dbReference type="RuleBase" id="RU000382"/>
    </source>
</evidence>